<feature type="domain" description="Solute-binding protein family 3/N-terminal" evidence="3">
    <location>
        <begin position="57"/>
        <end position="287"/>
    </location>
</feature>
<reference evidence="4 5" key="1">
    <citation type="submission" date="2009-03" db="EMBL/GenBank/DDBJ databases">
        <authorList>
            <person name="Setubal J.C."/>
            <person name="Boyle S."/>
            <person name="Crasta O.R."/>
            <person name="Gillespie J.J."/>
            <person name="Kenyon R.W."/>
            <person name="Lu J."/>
            <person name="Mane S."/>
            <person name="Nagrani S."/>
            <person name="Shallom J.M."/>
            <person name="Shallom S."/>
            <person name="Shukla M."/>
            <person name="Snyder E.E."/>
            <person name="Sobral B.W."/>
            <person name="Wattam A.R."/>
            <person name="Will R."/>
            <person name="Williams K."/>
            <person name="Yoo H."/>
            <person name="Bruce D.H."/>
            <person name="Detter C."/>
            <person name="Munk C."/>
            <person name="Brettin T.S."/>
            <person name="Ficht T."/>
        </authorList>
    </citation>
    <scope>NUCLEOTIDE SEQUENCE [LARGE SCALE GENOMIC DNA]</scope>
    <source>
        <strain evidence="4 5">Cudo</strain>
    </source>
</reference>
<dbReference type="AlphaFoldDB" id="C0G457"/>
<evidence type="ECO:0000313" key="4">
    <source>
        <dbReference type="EMBL" id="EEH15522.1"/>
    </source>
</evidence>
<evidence type="ECO:0000259" key="3">
    <source>
        <dbReference type="SMART" id="SM00062"/>
    </source>
</evidence>
<dbReference type="InterPro" id="IPR001638">
    <property type="entry name" value="Solute-binding_3/MltF_N"/>
</dbReference>
<evidence type="ECO:0000256" key="1">
    <source>
        <dbReference type="ARBA" id="ARBA00022729"/>
    </source>
</evidence>
<sequence>MGNIIGSPAMKSCLLSLTISMCLFAPAAHAAGEEPAAPHFFNQKERLPLPSLQGLNRLRFITTVDFPPFNRLNERGQLSGYNIDLAKALCQQLKIEDICQIEAVPWAELEERVLDGQADAIIAGWEPTDRNREKFTFTRSYMRLPARFATSNAKSFTEPAAKATQDKPVGVIAGTAHEALLKNYFPQAKPVPYPNRDAMLTALKDGKIDTVFDDGMSLSAWLDSAEGSACCTFTDGPYLAPQYLGSGLSIAVTRQNSALASAFNNALQALQQEGKLTELYLRYFPASFY</sequence>
<dbReference type="EMBL" id="ACJD01000001">
    <property type="protein sequence ID" value="EEH15522.1"/>
    <property type="molecule type" value="Genomic_DNA"/>
</dbReference>
<name>C0G457_9HYPH</name>
<accession>C0G457</accession>
<feature type="signal peptide" evidence="2">
    <location>
        <begin position="1"/>
        <end position="30"/>
    </location>
</feature>
<evidence type="ECO:0000313" key="5">
    <source>
        <dbReference type="Proteomes" id="UP000003678"/>
    </source>
</evidence>
<dbReference type="Proteomes" id="UP000003678">
    <property type="component" value="Unassembled WGS sequence"/>
</dbReference>
<proteinExistence type="predicted"/>
<gene>
    <name evidence="4" type="ORF">BCETI_1000469</name>
</gene>
<dbReference type="SMART" id="SM00062">
    <property type="entry name" value="PBPb"/>
    <property type="match status" value="1"/>
</dbReference>
<feature type="chain" id="PRO_5002898112" evidence="2">
    <location>
        <begin position="31"/>
        <end position="289"/>
    </location>
</feature>
<protein>
    <submittedName>
        <fullName evidence="4">Amino acid ABC transporter, periplasmic amino acid-binding protein</fullName>
    </submittedName>
</protein>
<comment type="caution">
    <text evidence="4">The sequence shown here is derived from an EMBL/GenBank/DDBJ whole genome shotgun (WGS) entry which is preliminary data.</text>
</comment>
<dbReference type="Pfam" id="PF00497">
    <property type="entry name" value="SBP_bac_3"/>
    <property type="match status" value="1"/>
</dbReference>
<dbReference type="SUPFAM" id="SSF53850">
    <property type="entry name" value="Periplasmic binding protein-like II"/>
    <property type="match status" value="1"/>
</dbReference>
<dbReference type="PANTHER" id="PTHR35936">
    <property type="entry name" value="MEMBRANE-BOUND LYTIC MUREIN TRANSGLYCOSYLASE F"/>
    <property type="match status" value="1"/>
</dbReference>
<organism evidence="4 5">
    <name type="scientific">Brucella ceti str. Cudo</name>
    <dbReference type="NCBI Taxonomy" id="595497"/>
    <lineage>
        <taxon>Bacteria</taxon>
        <taxon>Pseudomonadati</taxon>
        <taxon>Pseudomonadota</taxon>
        <taxon>Alphaproteobacteria</taxon>
        <taxon>Hyphomicrobiales</taxon>
        <taxon>Brucellaceae</taxon>
        <taxon>Brucella/Ochrobactrum group</taxon>
        <taxon>Brucella</taxon>
    </lineage>
</organism>
<dbReference type="Gene3D" id="3.40.190.10">
    <property type="entry name" value="Periplasmic binding protein-like II"/>
    <property type="match status" value="2"/>
</dbReference>
<keyword evidence="1 2" id="KW-0732">Signal</keyword>
<dbReference type="PANTHER" id="PTHR35936:SF35">
    <property type="entry name" value="L-CYSTINE-BINDING PROTEIN TCYJ"/>
    <property type="match status" value="1"/>
</dbReference>
<evidence type="ECO:0000256" key="2">
    <source>
        <dbReference type="SAM" id="SignalP"/>
    </source>
</evidence>